<dbReference type="EMBL" id="JAIWYP010000010">
    <property type="protein sequence ID" value="KAH3754579.1"/>
    <property type="molecule type" value="Genomic_DNA"/>
</dbReference>
<evidence type="ECO:0000313" key="2">
    <source>
        <dbReference type="Proteomes" id="UP000828390"/>
    </source>
</evidence>
<accession>A0A9D4DV87</accession>
<reference evidence="1" key="2">
    <citation type="submission" date="2020-11" db="EMBL/GenBank/DDBJ databases">
        <authorList>
            <person name="McCartney M.A."/>
            <person name="Auch B."/>
            <person name="Kono T."/>
            <person name="Mallez S."/>
            <person name="Becker A."/>
            <person name="Gohl D.M."/>
            <person name="Silverstein K.A.T."/>
            <person name="Koren S."/>
            <person name="Bechman K.B."/>
            <person name="Herman A."/>
            <person name="Abrahante J.E."/>
            <person name="Garbe J."/>
        </authorList>
    </citation>
    <scope>NUCLEOTIDE SEQUENCE</scope>
    <source>
        <strain evidence="1">Duluth1</strain>
        <tissue evidence="1">Whole animal</tissue>
    </source>
</reference>
<comment type="caution">
    <text evidence="1">The sequence shown here is derived from an EMBL/GenBank/DDBJ whole genome shotgun (WGS) entry which is preliminary data.</text>
</comment>
<organism evidence="1 2">
    <name type="scientific">Dreissena polymorpha</name>
    <name type="common">Zebra mussel</name>
    <name type="synonym">Mytilus polymorpha</name>
    <dbReference type="NCBI Taxonomy" id="45954"/>
    <lineage>
        <taxon>Eukaryota</taxon>
        <taxon>Metazoa</taxon>
        <taxon>Spiralia</taxon>
        <taxon>Lophotrochozoa</taxon>
        <taxon>Mollusca</taxon>
        <taxon>Bivalvia</taxon>
        <taxon>Autobranchia</taxon>
        <taxon>Heteroconchia</taxon>
        <taxon>Euheterodonta</taxon>
        <taxon>Imparidentia</taxon>
        <taxon>Neoheterodontei</taxon>
        <taxon>Myida</taxon>
        <taxon>Dreissenoidea</taxon>
        <taxon>Dreissenidae</taxon>
        <taxon>Dreissena</taxon>
    </lineage>
</organism>
<keyword evidence="2" id="KW-1185">Reference proteome</keyword>
<protein>
    <submittedName>
        <fullName evidence="1">Uncharacterized protein</fullName>
    </submittedName>
</protein>
<reference evidence="1" key="1">
    <citation type="journal article" date="2019" name="bioRxiv">
        <title>The Genome of the Zebra Mussel, Dreissena polymorpha: A Resource for Invasive Species Research.</title>
        <authorList>
            <person name="McCartney M.A."/>
            <person name="Auch B."/>
            <person name="Kono T."/>
            <person name="Mallez S."/>
            <person name="Zhang Y."/>
            <person name="Obille A."/>
            <person name="Becker A."/>
            <person name="Abrahante J.E."/>
            <person name="Garbe J."/>
            <person name="Badalamenti J.P."/>
            <person name="Herman A."/>
            <person name="Mangelson H."/>
            <person name="Liachko I."/>
            <person name="Sullivan S."/>
            <person name="Sone E.D."/>
            <person name="Koren S."/>
            <person name="Silverstein K.A.T."/>
            <person name="Beckman K.B."/>
            <person name="Gohl D.M."/>
        </authorList>
    </citation>
    <scope>NUCLEOTIDE SEQUENCE</scope>
    <source>
        <strain evidence="1">Duluth1</strain>
        <tissue evidence="1">Whole animal</tissue>
    </source>
</reference>
<evidence type="ECO:0000313" key="1">
    <source>
        <dbReference type="EMBL" id="KAH3754579.1"/>
    </source>
</evidence>
<gene>
    <name evidence="1" type="ORF">DPMN_189256</name>
</gene>
<dbReference type="Proteomes" id="UP000828390">
    <property type="component" value="Unassembled WGS sequence"/>
</dbReference>
<dbReference type="AlphaFoldDB" id="A0A9D4DV87"/>
<proteinExistence type="predicted"/>
<sequence length="59" mass="6646">MLTSLKLKSQINAFNLIPLSLDYLRTNAVRILAGNPLITAVPIWNLAYWVPQPWGVNIL</sequence>
<name>A0A9D4DV87_DREPO</name>